<accession>A0A147ISR2</accession>
<feature type="domain" description="SGNH hydrolase-type esterase" evidence="2">
    <location>
        <begin position="157"/>
        <end position="336"/>
    </location>
</feature>
<dbReference type="RefSeq" id="WP_058745419.1">
    <property type="nucleotide sequence ID" value="NZ_LDTF01000043.1"/>
</dbReference>
<dbReference type="InterPro" id="IPR040794">
    <property type="entry name" value="CE2_N"/>
</dbReference>
<dbReference type="Pfam" id="PF13472">
    <property type="entry name" value="Lipase_GDSL_2"/>
    <property type="match status" value="1"/>
</dbReference>
<evidence type="ECO:0008006" key="6">
    <source>
        <dbReference type="Google" id="ProtNLM"/>
    </source>
</evidence>
<dbReference type="Pfam" id="PF17996">
    <property type="entry name" value="CE2_N"/>
    <property type="match status" value="1"/>
</dbReference>
<reference evidence="4 5" key="1">
    <citation type="journal article" date="2016" name="Front. Microbiol.">
        <title>Genomic Resource of Rice Seed Associated Bacteria.</title>
        <authorList>
            <person name="Midha S."/>
            <person name="Bansal K."/>
            <person name="Sharma S."/>
            <person name="Kumar N."/>
            <person name="Patil P.P."/>
            <person name="Chaudhry V."/>
            <person name="Patil P.B."/>
        </authorList>
    </citation>
    <scope>NUCLEOTIDE SEQUENCE [LARGE SCALE GENOMIC DNA]</scope>
    <source>
        <strain evidence="4 5">NS355</strain>
    </source>
</reference>
<dbReference type="Gene3D" id="2.60.120.260">
    <property type="entry name" value="Galactose-binding domain-like"/>
    <property type="match status" value="1"/>
</dbReference>
<comment type="caution">
    <text evidence="4">The sequence shown here is derived from an EMBL/GenBank/DDBJ whole genome shotgun (WGS) entry which is preliminary data.</text>
</comment>
<feature type="signal peptide" evidence="1">
    <location>
        <begin position="1"/>
        <end position="24"/>
    </location>
</feature>
<feature type="domain" description="Carbohydrate esterase 2 N-terminal" evidence="3">
    <location>
        <begin position="48"/>
        <end position="148"/>
    </location>
</feature>
<dbReference type="InterPro" id="IPR037461">
    <property type="entry name" value="CtCE2-like_dom"/>
</dbReference>
<dbReference type="GO" id="GO:0052689">
    <property type="term" value="F:carboxylic ester hydrolase activity"/>
    <property type="evidence" value="ECO:0007669"/>
    <property type="project" value="InterPro"/>
</dbReference>
<dbReference type="CDD" id="cd01831">
    <property type="entry name" value="Endoglucanase_E_like"/>
    <property type="match status" value="1"/>
</dbReference>
<sequence>MPRPPAPILSMIASLSLASLPAHAEQTDVIRPLARTAPTGTPLPLHVGGRVVARDGYRRQWPGTYWEAAFRGPAVDLAVGPGAVSLRICVDGGAPVSLVRPTPGLYRIAAKGSGAHRIRVDVANESQAEPTVLRGLFAPEGVTPLPAPAARPRQIEFIGDSHTVGYGNTSPVRQCSQDAIWRTTDTTQGVAGVTAAEYDADYQVNAISGRGIVRNYGGFAAPTLPEAYPFALFDDRTPAATPDWHPQVVVIALGTNDFSTPLKPGERWADRDALHADYEHDYAAFVGRLRKAYPKAFFVLWATDLADGEIAREVSKVTETLRAGGDRRVAFVPVNGLSFTGCDAHPSVADDQRIALAIERTIDAQPDIWAAR</sequence>
<dbReference type="PANTHER" id="PTHR37834:SF2">
    <property type="entry name" value="ESTERASE, SGNH HYDROLASE-TYPE"/>
    <property type="match status" value="1"/>
</dbReference>
<feature type="chain" id="PRO_5007548912" description="GDSL family lipase" evidence="1">
    <location>
        <begin position="25"/>
        <end position="372"/>
    </location>
</feature>
<dbReference type="AlphaFoldDB" id="A0A147ISR2"/>
<evidence type="ECO:0000313" key="5">
    <source>
        <dbReference type="Proteomes" id="UP000073923"/>
    </source>
</evidence>
<name>A0A147ISR2_9SPHN</name>
<dbReference type="SUPFAM" id="SSF52266">
    <property type="entry name" value="SGNH hydrolase"/>
    <property type="match status" value="1"/>
</dbReference>
<protein>
    <recommendedName>
        <fullName evidence="6">GDSL family lipase</fullName>
    </recommendedName>
</protein>
<evidence type="ECO:0000259" key="2">
    <source>
        <dbReference type="Pfam" id="PF13472"/>
    </source>
</evidence>
<evidence type="ECO:0000256" key="1">
    <source>
        <dbReference type="SAM" id="SignalP"/>
    </source>
</evidence>
<organism evidence="4 5">
    <name type="scientific">Sphingomonas yabuuchiae</name>
    <dbReference type="NCBI Taxonomy" id="172044"/>
    <lineage>
        <taxon>Bacteria</taxon>
        <taxon>Pseudomonadati</taxon>
        <taxon>Pseudomonadota</taxon>
        <taxon>Alphaproteobacteria</taxon>
        <taxon>Sphingomonadales</taxon>
        <taxon>Sphingomonadaceae</taxon>
        <taxon>Sphingomonas</taxon>
    </lineage>
</organism>
<dbReference type="Proteomes" id="UP000073923">
    <property type="component" value="Unassembled WGS sequence"/>
</dbReference>
<gene>
    <name evidence="4" type="ORF">NS355_09150</name>
</gene>
<dbReference type="PANTHER" id="PTHR37834">
    <property type="entry name" value="GDSL-LIKE LIPASE/ACYLHYDROLASE DOMAIN PROTEIN (AFU_ORTHOLOGUE AFUA_2G00620)"/>
    <property type="match status" value="1"/>
</dbReference>
<proteinExistence type="predicted"/>
<dbReference type="InterPro" id="IPR052762">
    <property type="entry name" value="PCW_deacetylase/CE"/>
</dbReference>
<dbReference type="PATRIC" id="fig|172044.3.peg.1762"/>
<evidence type="ECO:0000313" key="4">
    <source>
        <dbReference type="EMBL" id="KTT98471.1"/>
    </source>
</evidence>
<dbReference type="EMBL" id="LDTF01000043">
    <property type="protein sequence ID" value="KTT98471.1"/>
    <property type="molecule type" value="Genomic_DNA"/>
</dbReference>
<dbReference type="InterPro" id="IPR013830">
    <property type="entry name" value="SGNH_hydro"/>
</dbReference>
<keyword evidence="1" id="KW-0732">Signal</keyword>
<dbReference type="OrthoDB" id="9801375at2"/>
<dbReference type="InterPro" id="IPR036514">
    <property type="entry name" value="SGNH_hydro_sf"/>
</dbReference>
<evidence type="ECO:0000259" key="3">
    <source>
        <dbReference type="Pfam" id="PF17996"/>
    </source>
</evidence>
<dbReference type="Gene3D" id="3.40.50.1110">
    <property type="entry name" value="SGNH hydrolase"/>
    <property type="match status" value="1"/>
</dbReference>